<evidence type="ECO:0000313" key="2">
    <source>
        <dbReference type="EMBL" id="CAJ0590157.1"/>
    </source>
</evidence>
<sequence>RIVVTIAYYGNKPNHAELLRIDKPIFHKLLAFVLAPAKLVDCLVLDSLVCTCLNLLAKPQVLSLFHCCAILCLPVYLHFVLY</sequence>
<comment type="caution">
    <text evidence="2">The sequence shown here is derived from an EMBL/GenBank/DDBJ whole genome shotgun (WGS) entry which is preliminary data.</text>
</comment>
<organism evidence="2 3">
    <name type="scientific">Cylicocyclus nassatus</name>
    <name type="common">Nematode worm</name>
    <dbReference type="NCBI Taxonomy" id="53992"/>
    <lineage>
        <taxon>Eukaryota</taxon>
        <taxon>Metazoa</taxon>
        <taxon>Ecdysozoa</taxon>
        <taxon>Nematoda</taxon>
        <taxon>Chromadorea</taxon>
        <taxon>Rhabditida</taxon>
        <taxon>Rhabditina</taxon>
        <taxon>Rhabditomorpha</taxon>
        <taxon>Strongyloidea</taxon>
        <taxon>Strongylidae</taxon>
        <taxon>Cylicocyclus</taxon>
    </lineage>
</organism>
<feature type="non-terminal residue" evidence="2">
    <location>
        <position position="1"/>
    </location>
</feature>
<dbReference type="EMBL" id="CATQJL010000001">
    <property type="protein sequence ID" value="CAJ0590157.1"/>
    <property type="molecule type" value="Genomic_DNA"/>
</dbReference>
<keyword evidence="1" id="KW-1133">Transmembrane helix</keyword>
<feature type="transmembrane region" description="Helical" evidence="1">
    <location>
        <begin position="63"/>
        <end position="81"/>
    </location>
</feature>
<evidence type="ECO:0000313" key="3">
    <source>
        <dbReference type="Proteomes" id="UP001176961"/>
    </source>
</evidence>
<dbReference type="AlphaFoldDB" id="A0AA36DM19"/>
<evidence type="ECO:0000256" key="1">
    <source>
        <dbReference type="SAM" id="Phobius"/>
    </source>
</evidence>
<keyword evidence="3" id="KW-1185">Reference proteome</keyword>
<proteinExistence type="predicted"/>
<dbReference type="Proteomes" id="UP001176961">
    <property type="component" value="Unassembled WGS sequence"/>
</dbReference>
<name>A0AA36DM19_CYLNA</name>
<accession>A0AA36DM19</accession>
<reference evidence="2" key="1">
    <citation type="submission" date="2023-07" db="EMBL/GenBank/DDBJ databases">
        <authorList>
            <consortium name="CYATHOMIX"/>
        </authorList>
    </citation>
    <scope>NUCLEOTIDE SEQUENCE</scope>
    <source>
        <strain evidence="2">N/A</strain>
    </source>
</reference>
<keyword evidence="1" id="KW-0472">Membrane</keyword>
<gene>
    <name evidence="2" type="ORF">CYNAS_LOCUS2140</name>
</gene>
<protein>
    <submittedName>
        <fullName evidence="2">Uncharacterized protein</fullName>
    </submittedName>
</protein>
<keyword evidence="1" id="KW-0812">Transmembrane</keyword>